<comment type="caution">
    <text evidence="1">The sequence shown here is derived from an EMBL/GenBank/DDBJ whole genome shotgun (WGS) entry which is preliminary data.</text>
</comment>
<sequence length="30" mass="3559">MAPRACAFARHRKRGSRKWCSREVAGERER</sequence>
<protein>
    <submittedName>
        <fullName evidence="1">Uncharacterized protein</fullName>
    </submittedName>
</protein>
<dbReference type="Proteomes" id="UP000287033">
    <property type="component" value="Unassembled WGS sequence"/>
</dbReference>
<reference evidence="1 2" key="1">
    <citation type="journal article" date="2018" name="Nat. Ecol. Evol.">
        <title>Shark genomes provide insights into elasmobranch evolution and the origin of vertebrates.</title>
        <authorList>
            <person name="Hara Y"/>
            <person name="Yamaguchi K"/>
            <person name="Onimaru K"/>
            <person name="Kadota M"/>
            <person name="Koyanagi M"/>
            <person name="Keeley SD"/>
            <person name="Tatsumi K"/>
            <person name="Tanaka K"/>
            <person name="Motone F"/>
            <person name="Kageyama Y"/>
            <person name="Nozu R"/>
            <person name="Adachi N"/>
            <person name="Nishimura O"/>
            <person name="Nakagawa R"/>
            <person name="Tanegashima C"/>
            <person name="Kiyatake I"/>
            <person name="Matsumoto R"/>
            <person name="Murakumo K"/>
            <person name="Nishida K"/>
            <person name="Terakita A"/>
            <person name="Kuratani S"/>
            <person name="Sato K"/>
            <person name="Hyodo S Kuraku.S."/>
        </authorList>
    </citation>
    <scope>NUCLEOTIDE SEQUENCE [LARGE SCALE GENOMIC DNA]</scope>
</reference>
<evidence type="ECO:0000313" key="1">
    <source>
        <dbReference type="EMBL" id="GCC40652.1"/>
    </source>
</evidence>
<accession>A0A401TDE5</accession>
<dbReference type="EMBL" id="BEZZ01048066">
    <property type="protein sequence ID" value="GCC40652.1"/>
    <property type="molecule type" value="Genomic_DNA"/>
</dbReference>
<proteinExistence type="predicted"/>
<name>A0A401TDE5_CHIPU</name>
<evidence type="ECO:0000313" key="2">
    <source>
        <dbReference type="Proteomes" id="UP000287033"/>
    </source>
</evidence>
<dbReference type="AlphaFoldDB" id="A0A401TDE5"/>
<feature type="non-terminal residue" evidence="1">
    <location>
        <position position="30"/>
    </location>
</feature>
<gene>
    <name evidence="1" type="ORF">chiPu_0024882</name>
</gene>
<keyword evidence="2" id="KW-1185">Reference proteome</keyword>
<organism evidence="1 2">
    <name type="scientific">Chiloscyllium punctatum</name>
    <name type="common">Brownbanded bambooshark</name>
    <name type="synonym">Hemiscyllium punctatum</name>
    <dbReference type="NCBI Taxonomy" id="137246"/>
    <lineage>
        <taxon>Eukaryota</taxon>
        <taxon>Metazoa</taxon>
        <taxon>Chordata</taxon>
        <taxon>Craniata</taxon>
        <taxon>Vertebrata</taxon>
        <taxon>Chondrichthyes</taxon>
        <taxon>Elasmobranchii</taxon>
        <taxon>Galeomorphii</taxon>
        <taxon>Galeoidea</taxon>
        <taxon>Orectolobiformes</taxon>
        <taxon>Hemiscylliidae</taxon>
        <taxon>Chiloscyllium</taxon>
    </lineage>
</organism>